<dbReference type="GO" id="GO:0003700">
    <property type="term" value="F:DNA-binding transcription factor activity"/>
    <property type="evidence" value="ECO:0007669"/>
    <property type="project" value="InterPro"/>
</dbReference>
<dbReference type="PROSITE" id="PS01124">
    <property type="entry name" value="HTH_ARAC_FAMILY_2"/>
    <property type="match status" value="1"/>
</dbReference>
<evidence type="ECO:0000259" key="4">
    <source>
        <dbReference type="PROSITE" id="PS01124"/>
    </source>
</evidence>
<dbReference type="CDD" id="cd03136">
    <property type="entry name" value="GATase1_AraC_ArgR_like"/>
    <property type="match status" value="1"/>
</dbReference>
<dbReference type="GO" id="GO:0043565">
    <property type="term" value="F:sequence-specific DNA binding"/>
    <property type="evidence" value="ECO:0007669"/>
    <property type="project" value="InterPro"/>
</dbReference>
<keyword evidence="1" id="KW-0805">Transcription regulation</keyword>
<sequence>MGMLQGDEPRTRRIGFVLVPGFSFLAMSSALEPLRMANQLTEEELYQWVLLSTDGQPVAASNGVALSADAALGDAPELDLALVCAGVQVQDNCPRELTVWLRRMAHRHVALGAVCTGGYILAKAGVLSGYRCTLHWEHISSICEDLMFPDVTFTSELFVLDRDRYTCSGGVAPLDMMLNLVARHHGAKLAEGIAEEFLHERIRDFSDRQRTPLKVRLGASQPKLVEVVALMEANLHETLTLDELAGHAGLSRRQLERLFQRYLGCPPTRYYLDLRLGRARQLLLQTDMPITDVAVACGFVSPPHFTKCYHDRYERSPSDERRRRAERLLQDAPAGPSVTAGVSGSGVHTARR</sequence>
<keyword evidence="2" id="KW-0804">Transcription</keyword>
<dbReference type="AlphaFoldDB" id="A0AAE3KAC7"/>
<proteinExistence type="predicted"/>
<dbReference type="SUPFAM" id="SSF46689">
    <property type="entry name" value="Homeodomain-like"/>
    <property type="match status" value="2"/>
</dbReference>
<evidence type="ECO:0000256" key="3">
    <source>
        <dbReference type="SAM" id="MobiDB-lite"/>
    </source>
</evidence>
<name>A0AAE3KAC7_9GAMM</name>
<dbReference type="PANTHER" id="PTHR43130:SF3">
    <property type="entry name" value="HTH-TYPE TRANSCRIPTIONAL REGULATOR RV1931C"/>
    <property type="match status" value="1"/>
</dbReference>
<dbReference type="InterPro" id="IPR029062">
    <property type="entry name" value="Class_I_gatase-like"/>
</dbReference>
<keyword evidence="6" id="KW-1185">Reference proteome</keyword>
<dbReference type="InterPro" id="IPR002818">
    <property type="entry name" value="DJ-1/PfpI"/>
</dbReference>
<dbReference type="InterPro" id="IPR018060">
    <property type="entry name" value="HTH_AraC"/>
</dbReference>
<feature type="compositionally biased region" description="Basic and acidic residues" evidence="3">
    <location>
        <begin position="312"/>
        <end position="329"/>
    </location>
</feature>
<dbReference type="Gene3D" id="1.10.10.60">
    <property type="entry name" value="Homeodomain-like"/>
    <property type="match status" value="1"/>
</dbReference>
<accession>A0AAE3KAC7</accession>
<feature type="domain" description="HTH araC/xylS-type" evidence="4">
    <location>
        <begin position="225"/>
        <end position="323"/>
    </location>
</feature>
<reference evidence="5" key="1">
    <citation type="submission" date="2022-03" db="EMBL/GenBank/DDBJ databases">
        <title>Genomic Encyclopedia of Type Strains, Phase III (KMG-III): the genomes of soil and plant-associated and newly described type strains.</title>
        <authorList>
            <person name="Whitman W."/>
        </authorList>
    </citation>
    <scope>NUCLEOTIDE SEQUENCE</scope>
    <source>
        <strain evidence="5">ANL 6-2</strain>
    </source>
</reference>
<dbReference type="InterPro" id="IPR009057">
    <property type="entry name" value="Homeodomain-like_sf"/>
</dbReference>
<dbReference type="Gene3D" id="3.40.50.880">
    <property type="match status" value="1"/>
</dbReference>
<evidence type="ECO:0000256" key="1">
    <source>
        <dbReference type="ARBA" id="ARBA00023015"/>
    </source>
</evidence>
<evidence type="ECO:0000256" key="2">
    <source>
        <dbReference type="ARBA" id="ARBA00023163"/>
    </source>
</evidence>
<dbReference type="EMBL" id="JALJXV010000001">
    <property type="protein sequence ID" value="MCP1673236.1"/>
    <property type="molecule type" value="Genomic_DNA"/>
</dbReference>
<dbReference type="InterPro" id="IPR052158">
    <property type="entry name" value="INH-QAR"/>
</dbReference>
<dbReference type="Pfam" id="PF12833">
    <property type="entry name" value="HTH_18"/>
    <property type="match status" value="1"/>
</dbReference>
<dbReference type="Proteomes" id="UP001205843">
    <property type="component" value="Unassembled WGS sequence"/>
</dbReference>
<evidence type="ECO:0000313" key="6">
    <source>
        <dbReference type="Proteomes" id="UP001205843"/>
    </source>
</evidence>
<protein>
    <submittedName>
        <fullName evidence="5">Transcriptional regulator GlxA family with amidase domain</fullName>
    </submittedName>
</protein>
<dbReference type="SUPFAM" id="SSF52317">
    <property type="entry name" value="Class I glutamine amidotransferase-like"/>
    <property type="match status" value="1"/>
</dbReference>
<dbReference type="Pfam" id="PF01965">
    <property type="entry name" value="DJ-1_PfpI"/>
    <property type="match status" value="1"/>
</dbReference>
<dbReference type="SMART" id="SM00342">
    <property type="entry name" value="HTH_ARAC"/>
    <property type="match status" value="1"/>
</dbReference>
<gene>
    <name evidence="5" type="ORF">J2T57_000328</name>
</gene>
<dbReference type="RefSeq" id="WP_253473249.1">
    <property type="nucleotide sequence ID" value="NZ_JALJXV010000001.1"/>
</dbReference>
<dbReference type="PANTHER" id="PTHR43130">
    <property type="entry name" value="ARAC-FAMILY TRANSCRIPTIONAL REGULATOR"/>
    <property type="match status" value="1"/>
</dbReference>
<comment type="caution">
    <text evidence="5">The sequence shown here is derived from an EMBL/GenBank/DDBJ whole genome shotgun (WGS) entry which is preliminary data.</text>
</comment>
<feature type="region of interest" description="Disordered" evidence="3">
    <location>
        <begin position="312"/>
        <end position="352"/>
    </location>
</feature>
<evidence type="ECO:0000313" key="5">
    <source>
        <dbReference type="EMBL" id="MCP1673236.1"/>
    </source>
</evidence>
<organism evidence="5 6">
    <name type="scientific">Natronocella acetinitrilica</name>
    <dbReference type="NCBI Taxonomy" id="414046"/>
    <lineage>
        <taxon>Bacteria</taxon>
        <taxon>Pseudomonadati</taxon>
        <taxon>Pseudomonadota</taxon>
        <taxon>Gammaproteobacteria</taxon>
        <taxon>Chromatiales</taxon>
        <taxon>Ectothiorhodospiraceae</taxon>
        <taxon>Natronocella</taxon>
    </lineage>
</organism>